<dbReference type="Proteomes" id="UP000000560">
    <property type="component" value="Chromosome I"/>
</dbReference>
<reference evidence="2" key="1">
    <citation type="journal article" date="2005" name="Nature">
        <title>Sequencing of Aspergillus nidulans and comparative analysis with A. fumigatus and A. oryzae.</title>
        <authorList>
            <person name="Galagan J.E."/>
            <person name="Calvo S.E."/>
            <person name="Cuomo C."/>
            <person name="Ma L.J."/>
            <person name="Wortman J.R."/>
            <person name="Batzoglou S."/>
            <person name="Lee S.I."/>
            <person name="Basturkmen M."/>
            <person name="Spevak C.C."/>
            <person name="Clutterbuck J."/>
            <person name="Kapitonov V."/>
            <person name="Jurka J."/>
            <person name="Scazzocchio C."/>
            <person name="Farman M."/>
            <person name="Butler J."/>
            <person name="Purcell S."/>
            <person name="Harris S."/>
            <person name="Braus G.H."/>
            <person name="Draht O."/>
            <person name="Busch S."/>
            <person name="D'Enfert C."/>
            <person name="Bouchier C."/>
            <person name="Goldman G.H."/>
            <person name="Bell-Pedersen D."/>
            <person name="Griffiths-Jones S."/>
            <person name="Doonan J.H."/>
            <person name="Yu J."/>
            <person name="Vienken K."/>
            <person name="Pain A."/>
            <person name="Freitag M."/>
            <person name="Selker E.U."/>
            <person name="Archer D.B."/>
            <person name="Penalva M.A."/>
            <person name="Oakley B.R."/>
            <person name="Momany M."/>
            <person name="Tanaka T."/>
            <person name="Kumagai T."/>
            <person name="Asai K."/>
            <person name="Machida M."/>
            <person name="Nierman W.C."/>
            <person name="Denning D.W."/>
            <person name="Caddick M."/>
            <person name="Hynes M."/>
            <person name="Paoletti M."/>
            <person name="Fischer R."/>
            <person name="Miller B."/>
            <person name="Dyer P."/>
            <person name="Sachs M.S."/>
            <person name="Osmani S.A."/>
            <person name="Birren B.W."/>
        </authorList>
    </citation>
    <scope>NUCLEOTIDE SEQUENCE [LARGE SCALE GENOMIC DNA]</scope>
    <source>
        <strain evidence="2">FGSC A4 / ATCC 38163 / CBS 112.46 / NRRL 194 / M139</strain>
    </source>
</reference>
<sequence>MGIRYTATLVDLLSRSMLAIFRLDFQYEHKRSARIRITVSDGG</sequence>
<name>Q5B0G3_EMENI</name>
<evidence type="ECO:0000313" key="2">
    <source>
        <dbReference type="Proteomes" id="UP000000560"/>
    </source>
</evidence>
<keyword evidence="2" id="KW-1185">Reference proteome</keyword>
<accession>Q5B0G3</accession>
<organism evidence="1 2">
    <name type="scientific">Emericella nidulans (strain FGSC A4 / ATCC 38163 / CBS 112.46 / NRRL 194 / M139)</name>
    <name type="common">Aspergillus nidulans</name>
    <dbReference type="NCBI Taxonomy" id="227321"/>
    <lineage>
        <taxon>Eukaryota</taxon>
        <taxon>Fungi</taxon>
        <taxon>Dikarya</taxon>
        <taxon>Ascomycota</taxon>
        <taxon>Pezizomycotina</taxon>
        <taxon>Eurotiomycetes</taxon>
        <taxon>Eurotiomycetidae</taxon>
        <taxon>Eurotiales</taxon>
        <taxon>Aspergillaceae</taxon>
        <taxon>Aspergillus</taxon>
        <taxon>Aspergillus subgen. Nidulantes</taxon>
    </lineage>
</organism>
<evidence type="ECO:0000313" key="1">
    <source>
        <dbReference type="EMBL" id="CBF70455.1"/>
    </source>
</evidence>
<dbReference type="KEGG" id="ani:ANIA_05967"/>
<dbReference type="EMBL" id="BN001301">
    <property type="protein sequence ID" value="CBF70455.1"/>
    <property type="molecule type" value="Genomic_DNA"/>
</dbReference>
<reference evidence="2" key="2">
    <citation type="journal article" date="2009" name="Fungal Genet. Biol.">
        <title>The 2008 update of the Aspergillus nidulans genome annotation: a community effort.</title>
        <authorList>
            <person name="Wortman J.R."/>
            <person name="Gilsenan J.M."/>
            <person name="Joardar V."/>
            <person name="Deegan J."/>
            <person name="Clutterbuck J."/>
            <person name="Andersen M.R."/>
            <person name="Archer D."/>
            <person name="Bencina M."/>
            <person name="Braus G."/>
            <person name="Coutinho P."/>
            <person name="von Dohren H."/>
            <person name="Doonan J."/>
            <person name="Driessen A.J."/>
            <person name="Durek P."/>
            <person name="Espeso E."/>
            <person name="Fekete E."/>
            <person name="Flipphi M."/>
            <person name="Estrada C.G."/>
            <person name="Geysens S."/>
            <person name="Goldman G."/>
            <person name="de Groot P.W."/>
            <person name="Hansen K."/>
            <person name="Harris S.D."/>
            <person name="Heinekamp T."/>
            <person name="Helmstaedt K."/>
            <person name="Henrissat B."/>
            <person name="Hofmann G."/>
            <person name="Homan T."/>
            <person name="Horio T."/>
            <person name="Horiuchi H."/>
            <person name="James S."/>
            <person name="Jones M."/>
            <person name="Karaffa L."/>
            <person name="Karanyi Z."/>
            <person name="Kato M."/>
            <person name="Keller N."/>
            <person name="Kelly D.E."/>
            <person name="Kiel J.A."/>
            <person name="Kim J.M."/>
            <person name="van der Klei I.J."/>
            <person name="Klis F.M."/>
            <person name="Kovalchuk A."/>
            <person name="Krasevec N."/>
            <person name="Kubicek C.P."/>
            <person name="Liu B."/>
            <person name="Maccabe A."/>
            <person name="Meyer V."/>
            <person name="Mirabito P."/>
            <person name="Miskei M."/>
            <person name="Mos M."/>
            <person name="Mullins J."/>
            <person name="Nelson D.R."/>
            <person name="Nielsen J."/>
            <person name="Oakley B.R."/>
            <person name="Osmani S.A."/>
            <person name="Pakula T."/>
            <person name="Paszewski A."/>
            <person name="Paulsen I."/>
            <person name="Pilsyk S."/>
            <person name="Pocsi I."/>
            <person name="Punt P.J."/>
            <person name="Ram A.F."/>
            <person name="Ren Q."/>
            <person name="Robellet X."/>
            <person name="Robson G."/>
            <person name="Seiboth B."/>
            <person name="van Solingen P."/>
            <person name="Specht T."/>
            <person name="Sun J."/>
            <person name="Taheri-Talesh N."/>
            <person name="Takeshita N."/>
            <person name="Ussery D."/>
            <person name="vanKuyk P.A."/>
            <person name="Visser H."/>
            <person name="van de Vondervoort P.J."/>
            <person name="de Vries R.P."/>
            <person name="Walton J."/>
            <person name="Xiang X."/>
            <person name="Xiong Y."/>
            <person name="Zeng A.P."/>
            <person name="Brandt B.W."/>
            <person name="Cornell M.J."/>
            <person name="van den Hondel C.A."/>
            <person name="Visser J."/>
            <person name="Oliver S.G."/>
            <person name="Turner G."/>
        </authorList>
    </citation>
    <scope>GENOME REANNOTATION</scope>
    <source>
        <strain evidence="2">FGSC A4 / ATCC 38163 / CBS 112.46 / NRRL 194 / M139</strain>
    </source>
</reference>
<dbReference type="HOGENOM" id="CLU_3242128_0_0_1"/>
<dbReference type="AlphaFoldDB" id="Q5B0G3"/>
<proteinExistence type="predicted"/>
<gene>
    <name evidence="1" type="ORF">ANIA_05967</name>
</gene>
<protein>
    <submittedName>
        <fullName evidence="1">Uncharacterized protein</fullName>
    </submittedName>
</protein>
<dbReference type="InParanoid" id="Q5B0G3"/>
<dbReference type="GeneID" id="2870839"/>
<dbReference type="RefSeq" id="XP_663571.1">
    <property type="nucleotide sequence ID" value="XM_658479.1"/>
</dbReference>
<accession>C8V3C9</accession>